<proteinExistence type="predicted"/>
<dbReference type="SUPFAM" id="SSF46894">
    <property type="entry name" value="C-terminal effector domain of the bipartite response regulators"/>
    <property type="match status" value="1"/>
</dbReference>
<dbReference type="GO" id="GO:0005737">
    <property type="term" value="C:cytoplasm"/>
    <property type="evidence" value="ECO:0007669"/>
    <property type="project" value="TreeGrafter"/>
</dbReference>
<sequence length="1016" mass="108767">MAATATETSGPMSVTTDMMGCMAPVTTAPLVGRDAELDDLTVQLGIVASDEARAGGGSSRRAVLLAGDAGVGKTRLLTALRDRALDLGWQVVAGHCLDFADSALPYLPFSEILGRLQASSPDLVASVAAHHPALHRLAPGRRMMDEAAPGSADGPNTDRSSLFDAVHAIFEAFAEQQPLVVVVEDLHWADQSTRDLLSFLFTRPFSQPVALVASYRSDDLHRKHPLRAKLAEWSRLQTVHRMSLDPLAAPEVRRLVECIGEGTGAHLSDDEVAMVVERAEGNAFFVEELVGAAVTTHDHTDRSGQRWVPADLAEVLLVRLDRLDETARRVVRAASAAGRRVTHELLAVATELDDSSLDEALRAAVERNILVASDHHYAFRHALLGEAVYDDLLPGERVRLHGRFAAAIADGRARGTAAELARHATLAHDDETALKASVQAGHEAAQVGGPDEAAQHFERALRLLSGLGAAGEAIVDRTRLAVDTADALSSSGHPERAAALLAEQLAVLPADAAPESRGLMLAARAVALTAFETEEDPPAISEEAVRITPETDRLARARVLSAHAHVLAMFWRHQEAQQAGLDALALADQLNRSDIAAEVITTLSGLRLGATKERLREALGEAIDRTVETGAVHAELRGRYLLARSYQDWGELDQAERWFRSSVERATAAGIEWAPYAAGARFHLIWVLMTRGDWDDVLKLADLSGTHAPPLARANLAGLAAAVRVARGEDLADELRELRPMWRLDGALAVHAAGQEIRLAVGDADVSRALAAYRRVVEVLTPIWHPWFDGRVRMATLVLEAVAAAMPATPSGDRAALLALADTLHDDGHTVVDRYADLSKSWGPEGRAWLASLDAELLRVRWLAGADDAPSVESLVAGWHEVVALFEAFGDTYELARARVVLASVLRAAGDLAGAREVADLAREAARRLGATPLVDQLRALGSAPARHEAGSDVLTPREAEILQLVAAGRSNGEIGKQLFISTKTVSVHVSNILGKLGASGRTEAAAIARRRGLVD</sequence>
<evidence type="ECO:0000313" key="5">
    <source>
        <dbReference type="Proteomes" id="UP000660668"/>
    </source>
</evidence>
<dbReference type="Pfam" id="PF13191">
    <property type="entry name" value="AAA_16"/>
    <property type="match status" value="1"/>
</dbReference>
<dbReference type="SMART" id="SM00421">
    <property type="entry name" value="HTH_LUXR"/>
    <property type="match status" value="1"/>
</dbReference>
<dbReference type="GO" id="GO:0004016">
    <property type="term" value="F:adenylate cyclase activity"/>
    <property type="evidence" value="ECO:0007669"/>
    <property type="project" value="TreeGrafter"/>
</dbReference>
<dbReference type="InterPro" id="IPR041664">
    <property type="entry name" value="AAA_16"/>
</dbReference>
<keyword evidence="5" id="KW-1185">Reference proteome</keyword>
<dbReference type="Proteomes" id="UP000660668">
    <property type="component" value="Unassembled WGS sequence"/>
</dbReference>
<protein>
    <submittedName>
        <fullName evidence="4">AAA family ATPase</fullName>
    </submittedName>
</protein>
<organism evidence="4 5">
    <name type="scientific">Nocardioides agariphilus</name>
    <dbReference type="NCBI Taxonomy" id="433664"/>
    <lineage>
        <taxon>Bacteria</taxon>
        <taxon>Bacillati</taxon>
        <taxon>Actinomycetota</taxon>
        <taxon>Actinomycetes</taxon>
        <taxon>Propionibacteriales</taxon>
        <taxon>Nocardioidaceae</taxon>
        <taxon>Nocardioides</taxon>
    </lineage>
</organism>
<dbReference type="PANTHER" id="PTHR16305:SF35">
    <property type="entry name" value="TRANSCRIPTIONAL ACTIVATOR DOMAIN"/>
    <property type="match status" value="1"/>
</dbReference>
<dbReference type="PROSITE" id="PS00622">
    <property type="entry name" value="HTH_LUXR_1"/>
    <property type="match status" value="1"/>
</dbReference>
<comment type="caution">
    <text evidence="4">The sequence shown here is derived from an EMBL/GenBank/DDBJ whole genome shotgun (WGS) entry which is preliminary data.</text>
</comment>
<gene>
    <name evidence="4" type="ORF">ISU10_13350</name>
</gene>
<dbReference type="PRINTS" id="PR00038">
    <property type="entry name" value="HTHLUXR"/>
</dbReference>
<dbReference type="InterPro" id="IPR000792">
    <property type="entry name" value="Tscrpt_reg_LuxR_C"/>
</dbReference>
<dbReference type="InterPro" id="IPR027417">
    <property type="entry name" value="P-loop_NTPase"/>
</dbReference>
<evidence type="ECO:0000259" key="3">
    <source>
        <dbReference type="PROSITE" id="PS50043"/>
    </source>
</evidence>
<dbReference type="SUPFAM" id="SSF52540">
    <property type="entry name" value="P-loop containing nucleoside triphosphate hydrolases"/>
    <property type="match status" value="1"/>
</dbReference>
<dbReference type="GO" id="GO:0006355">
    <property type="term" value="P:regulation of DNA-templated transcription"/>
    <property type="evidence" value="ECO:0007669"/>
    <property type="project" value="InterPro"/>
</dbReference>
<keyword evidence="2" id="KW-0067">ATP-binding</keyword>
<dbReference type="GO" id="GO:0005524">
    <property type="term" value="F:ATP binding"/>
    <property type="evidence" value="ECO:0007669"/>
    <property type="project" value="UniProtKB-KW"/>
</dbReference>
<dbReference type="Pfam" id="PF00196">
    <property type="entry name" value="GerE"/>
    <property type="match status" value="1"/>
</dbReference>
<keyword evidence="1" id="KW-0547">Nucleotide-binding</keyword>
<dbReference type="Gene3D" id="1.10.10.10">
    <property type="entry name" value="Winged helix-like DNA-binding domain superfamily/Winged helix DNA-binding domain"/>
    <property type="match status" value="1"/>
</dbReference>
<dbReference type="PANTHER" id="PTHR16305">
    <property type="entry name" value="TESTICULAR SOLUBLE ADENYLYL CYCLASE"/>
    <property type="match status" value="1"/>
</dbReference>
<dbReference type="InterPro" id="IPR016032">
    <property type="entry name" value="Sig_transdc_resp-reg_C-effctor"/>
</dbReference>
<accession>A0A930VLB1</accession>
<evidence type="ECO:0000313" key="4">
    <source>
        <dbReference type="EMBL" id="MBF4768752.1"/>
    </source>
</evidence>
<dbReference type="GO" id="GO:0003677">
    <property type="term" value="F:DNA binding"/>
    <property type="evidence" value="ECO:0007669"/>
    <property type="project" value="InterPro"/>
</dbReference>
<dbReference type="CDD" id="cd06170">
    <property type="entry name" value="LuxR_C_like"/>
    <property type="match status" value="1"/>
</dbReference>
<evidence type="ECO:0000256" key="2">
    <source>
        <dbReference type="ARBA" id="ARBA00022840"/>
    </source>
</evidence>
<dbReference type="SUPFAM" id="SSF48452">
    <property type="entry name" value="TPR-like"/>
    <property type="match status" value="1"/>
</dbReference>
<dbReference type="EMBL" id="JADKPO010000016">
    <property type="protein sequence ID" value="MBF4768752.1"/>
    <property type="molecule type" value="Genomic_DNA"/>
</dbReference>
<dbReference type="Gene3D" id="1.25.40.10">
    <property type="entry name" value="Tetratricopeptide repeat domain"/>
    <property type="match status" value="1"/>
</dbReference>
<reference evidence="4" key="1">
    <citation type="submission" date="2020-11" db="EMBL/GenBank/DDBJ databases">
        <title>Nocardioides cynanchi sp. nov., isolated from soil of rhizosphere of Cynanchum wilfordii.</title>
        <authorList>
            <person name="Lee J.-S."/>
            <person name="Suh M.K."/>
            <person name="Kim J.-S."/>
        </authorList>
    </citation>
    <scope>NUCLEOTIDE SEQUENCE</scope>
    <source>
        <strain evidence="4">KCTC 19276</strain>
    </source>
</reference>
<dbReference type="AlphaFoldDB" id="A0A930VLB1"/>
<name>A0A930VLB1_9ACTN</name>
<evidence type="ECO:0000256" key="1">
    <source>
        <dbReference type="ARBA" id="ARBA00022741"/>
    </source>
</evidence>
<dbReference type="InterPro" id="IPR036388">
    <property type="entry name" value="WH-like_DNA-bd_sf"/>
</dbReference>
<dbReference type="PROSITE" id="PS50043">
    <property type="entry name" value="HTH_LUXR_2"/>
    <property type="match status" value="1"/>
</dbReference>
<dbReference type="RefSeq" id="WP_194696888.1">
    <property type="nucleotide sequence ID" value="NZ_JADKPO010000016.1"/>
</dbReference>
<dbReference type="InterPro" id="IPR011990">
    <property type="entry name" value="TPR-like_helical_dom_sf"/>
</dbReference>
<feature type="domain" description="HTH luxR-type" evidence="3">
    <location>
        <begin position="948"/>
        <end position="1013"/>
    </location>
</feature>